<name>A0ABP9U363_9MICO</name>
<evidence type="ECO:0000313" key="3">
    <source>
        <dbReference type="Proteomes" id="UP001498935"/>
    </source>
</evidence>
<gene>
    <name evidence="2" type="ORF">KACC15558_27180</name>
</gene>
<feature type="transmembrane region" description="Helical" evidence="1">
    <location>
        <begin position="15"/>
        <end position="47"/>
    </location>
</feature>
<dbReference type="Proteomes" id="UP001498935">
    <property type="component" value="Unassembled WGS sequence"/>
</dbReference>
<comment type="caution">
    <text evidence="2">The sequence shown here is derived from an EMBL/GenBank/DDBJ whole genome shotgun (WGS) entry which is preliminary data.</text>
</comment>
<keyword evidence="1" id="KW-0472">Membrane</keyword>
<accession>A0ABP9U363</accession>
<evidence type="ECO:0000256" key="1">
    <source>
        <dbReference type="SAM" id="Phobius"/>
    </source>
</evidence>
<keyword evidence="3" id="KW-1185">Reference proteome</keyword>
<dbReference type="RefSeq" id="WP_342038674.1">
    <property type="nucleotide sequence ID" value="NZ_BAABBK010000011.1"/>
</dbReference>
<feature type="transmembrane region" description="Helical" evidence="1">
    <location>
        <begin position="67"/>
        <end position="84"/>
    </location>
</feature>
<sequence>MDEDEQRGSDSPGRLVMTVIGVVFVAIALVILAAIGLVASLVVWAISEVVTDHDNAFRVIGENAGPFGAWAAAIVGITTVAVLAKTNRTRARESVRNDFREFMQWALENLNQDDDAVSRLFALQVVEQFAKTPPKFLDKQNIDLATRVHRKVALRN</sequence>
<organism evidence="2 3">
    <name type="scientific">Brevibacterium ammoniilyticum</name>
    <dbReference type="NCBI Taxonomy" id="1046555"/>
    <lineage>
        <taxon>Bacteria</taxon>
        <taxon>Bacillati</taxon>
        <taxon>Actinomycetota</taxon>
        <taxon>Actinomycetes</taxon>
        <taxon>Micrococcales</taxon>
        <taxon>Brevibacteriaceae</taxon>
        <taxon>Brevibacterium</taxon>
    </lineage>
</organism>
<reference evidence="2 3" key="1">
    <citation type="submission" date="2024-02" db="EMBL/GenBank/DDBJ databases">
        <title>Characterization of antibiotic resistant novel bacterial strains and their environmental applications.</title>
        <authorList>
            <person name="Manzoor S."/>
            <person name="Abbas S."/>
            <person name="Arshad M."/>
            <person name="Li W.J."/>
            <person name="Ahmed I."/>
        </authorList>
    </citation>
    <scope>NUCLEOTIDE SEQUENCE [LARGE SCALE GENOMIC DNA]</scope>
    <source>
        <strain evidence="2 3">KACC 15558</strain>
    </source>
</reference>
<keyword evidence="1" id="KW-1133">Transmembrane helix</keyword>
<evidence type="ECO:0000313" key="2">
    <source>
        <dbReference type="EMBL" id="GAA5341677.1"/>
    </source>
</evidence>
<proteinExistence type="predicted"/>
<protein>
    <submittedName>
        <fullName evidence="2">Uncharacterized protein</fullName>
    </submittedName>
</protein>
<keyword evidence="1" id="KW-0812">Transmembrane</keyword>
<dbReference type="EMBL" id="BAABNP010000011">
    <property type="protein sequence ID" value="GAA5341677.1"/>
    <property type="molecule type" value="Genomic_DNA"/>
</dbReference>